<reference evidence="2 3" key="1">
    <citation type="submission" date="2013-07" db="EMBL/GenBank/DDBJ databases">
        <title>Completed genome of Sphingomonas sanxanigenens NX02.</title>
        <authorList>
            <person name="Ma T."/>
            <person name="Huang H."/>
            <person name="Wu M."/>
            <person name="Li X."/>
            <person name="Li G."/>
        </authorList>
    </citation>
    <scope>NUCLEOTIDE SEQUENCE [LARGE SCALE GENOMIC DNA]</scope>
    <source>
        <strain evidence="2 3">NX02</strain>
    </source>
</reference>
<feature type="region of interest" description="Disordered" evidence="1">
    <location>
        <begin position="129"/>
        <end position="155"/>
    </location>
</feature>
<dbReference type="STRING" id="1123269.NX02_15880"/>
<protein>
    <recommendedName>
        <fullName evidence="4">Flagellar FliJ protein</fullName>
    </recommendedName>
</protein>
<sequence length="155" mass="17041">MTASSCRIEKLQALRVRDLDRAARAAAEAVAAAERASAARAKAECARVEARSALDGAIEDRARRPADELVRMFVTTCEQRLGDTQRLLATANQALGEALERVAATRRLWMRAQARLDALDTLVRKIRSGERRARDRRASDEANERRASAGGLAWA</sequence>
<dbReference type="KEGG" id="ssan:NX02_15880"/>
<proteinExistence type="predicted"/>
<dbReference type="EMBL" id="CP006644">
    <property type="protein sequence ID" value="AHE54856.1"/>
    <property type="molecule type" value="Genomic_DNA"/>
</dbReference>
<evidence type="ECO:0000313" key="2">
    <source>
        <dbReference type="EMBL" id="AHE54856.1"/>
    </source>
</evidence>
<feature type="compositionally biased region" description="Basic and acidic residues" evidence="1">
    <location>
        <begin position="129"/>
        <end position="147"/>
    </location>
</feature>
<dbReference type="HOGENOM" id="CLU_1694414_0_0_5"/>
<gene>
    <name evidence="2" type="ORF">NX02_15880</name>
</gene>
<dbReference type="AlphaFoldDB" id="W0ACP1"/>
<evidence type="ECO:0008006" key="4">
    <source>
        <dbReference type="Google" id="ProtNLM"/>
    </source>
</evidence>
<dbReference type="PATRIC" id="fig|1123269.5.peg.3104"/>
<dbReference type="Proteomes" id="UP000018851">
    <property type="component" value="Chromosome"/>
</dbReference>
<name>W0ACP1_9SPHN</name>
<evidence type="ECO:0000313" key="3">
    <source>
        <dbReference type="Proteomes" id="UP000018851"/>
    </source>
</evidence>
<evidence type="ECO:0000256" key="1">
    <source>
        <dbReference type="SAM" id="MobiDB-lite"/>
    </source>
</evidence>
<dbReference type="RefSeq" id="WP_025293058.1">
    <property type="nucleotide sequence ID" value="NZ_CP006644.1"/>
</dbReference>
<accession>W0ACP1</accession>
<keyword evidence="3" id="KW-1185">Reference proteome</keyword>
<organism evidence="2 3">
    <name type="scientific">Sphingomonas sanxanigenens DSM 19645 = NX02</name>
    <dbReference type="NCBI Taxonomy" id="1123269"/>
    <lineage>
        <taxon>Bacteria</taxon>
        <taxon>Pseudomonadati</taxon>
        <taxon>Pseudomonadota</taxon>
        <taxon>Alphaproteobacteria</taxon>
        <taxon>Sphingomonadales</taxon>
        <taxon>Sphingomonadaceae</taxon>
        <taxon>Sphingomonas</taxon>
    </lineage>
</organism>